<reference evidence="9 10" key="1">
    <citation type="submission" date="2018-06" db="EMBL/GenBank/DDBJ databases">
        <authorList>
            <consortium name="Pathogen Informatics"/>
            <person name="Doyle S."/>
        </authorList>
    </citation>
    <scope>NUCLEOTIDE SEQUENCE [LARGE SCALE GENOMIC DNA]</scope>
    <source>
        <strain evidence="9 10">NCTC11862</strain>
    </source>
</reference>
<dbReference type="EC" id="3.6.3.-" evidence="9"/>
<dbReference type="OrthoDB" id="3700947at2"/>
<evidence type="ECO:0000256" key="7">
    <source>
        <dbReference type="SAM" id="Phobius"/>
    </source>
</evidence>
<evidence type="ECO:0000256" key="5">
    <source>
        <dbReference type="ARBA" id="ARBA00022989"/>
    </source>
</evidence>
<evidence type="ECO:0000256" key="4">
    <source>
        <dbReference type="ARBA" id="ARBA00022967"/>
    </source>
</evidence>
<dbReference type="RefSeq" id="WP_040429232.1">
    <property type="nucleotide sequence ID" value="NZ_LDYD01000008.1"/>
</dbReference>
<dbReference type="PANTHER" id="PTHR24221:SF654">
    <property type="entry name" value="ATP-BINDING CASSETTE SUB-FAMILY B MEMBER 6"/>
    <property type="match status" value="1"/>
</dbReference>
<dbReference type="AlphaFoldDB" id="A0A376CPR4"/>
<dbReference type="PROSITE" id="PS50929">
    <property type="entry name" value="ABC_TM1F"/>
    <property type="match status" value="1"/>
</dbReference>
<keyword evidence="2" id="KW-1003">Cell membrane</keyword>
<comment type="subcellular location">
    <subcellularLocation>
        <location evidence="1">Cell inner membrane</location>
        <topology evidence="1">Multi-pass membrane protein</topology>
    </subcellularLocation>
</comment>
<organism evidence="9 10">
    <name type="scientific">Corynebacterium pilosum</name>
    <dbReference type="NCBI Taxonomy" id="35756"/>
    <lineage>
        <taxon>Bacteria</taxon>
        <taxon>Bacillati</taxon>
        <taxon>Actinomycetota</taxon>
        <taxon>Actinomycetes</taxon>
        <taxon>Mycobacteriales</taxon>
        <taxon>Corynebacteriaceae</taxon>
        <taxon>Corynebacterium</taxon>
    </lineage>
</organism>
<dbReference type="InterPro" id="IPR027417">
    <property type="entry name" value="P-loop_NTPase"/>
</dbReference>
<dbReference type="GO" id="GO:0005886">
    <property type="term" value="C:plasma membrane"/>
    <property type="evidence" value="ECO:0007669"/>
    <property type="project" value="UniProtKB-SubCell"/>
</dbReference>
<evidence type="ECO:0000256" key="1">
    <source>
        <dbReference type="ARBA" id="ARBA00004429"/>
    </source>
</evidence>
<dbReference type="EMBL" id="UFXQ01000001">
    <property type="protein sequence ID" value="STC70262.1"/>
    <property type="molecule type" value="Genomic_DNA"/>
</dbReference>
<feature type="transmembrane region" description="Helical" evidence="7">
    <location>
        <begin position="147"/>
        <end position="168"/>
    </location>
</feature>
<proteinExistence type="predicted"/>
<accession>A0A376CPR4</accession>
<protein>
    <submittedName>
        <fullName evidence="9">ABC-type multidrug/protein/lipid transport system, ATPase</fullName>
        <ecNumber evidence="9">3.6.3.-</ecNumber>
    </submittedName>
</protein>
<dbReference type="Gene3D" id="3.40.50.300">
    <property type="entry name" value="P-loop containing nucleotide triphosphate hydrolases"/>
    <property type="match status" value="1"/>
</dbReference>
<dbReference type="GO" id="GO:0016787">
    <property type="term" value="F:hydrolase activity"/>
    <property type="evidence" value="ECO:0007669"/>
    <property type="project" value="UniProtKB-KW"/>
</dbReference>
<dbReference type="GO" id="GO:0005524">
    <property type="term" value="F:ATP binding"/>
    <property type="evidence" value="ECO:0007669"/>
    <property type="project" value="InterPro"/>
</dbReference>
<dbReference type="PANTHER" id="PTHR24221">
    <property type="entry name" value="ATP-BINDING CASSETTE SUB-FAMILY B"/>
    <property type="match status" value="1"/>
</dbReference>
<dbReference type="GO" id="GO:0140359">
    <property type="term" value="F:ABC-type transporter activity"/>
    <property type="evidence" value="ECO:0007669"/>
    <property type="project" value="InterPro"/>
</dbReference>
<dbReference type="CDD" id="cd07346">
    <property type="entry name" value="ABC_6TM_exporters"/>
    <property type="match status" value="1"/>
</dbReference>
<dbReference type="Gene3D" id="1.20.1560.10">
    <property type="entry name" value="ABC transporter type 1, transmembrane domain"/>
    <property type="match status" value="1"/>
</dbReference>
<gene>
    <name evidence="9" type="ORF">NCTC11862_02072</name>
</gene>
<dbReference type="SUPFAM" id="SSF90123">
    <property type="entry name" value="ABC transporter transmembrane region"/>
    <property type="match status" value="1"/>
</dbReference>
<evidence type="ECO:0000259" key="8">
    <source>
        <dbReference type="PROSITE" id="PS50929"/>
    </source>
</evidence>
<evidence type="ECO:0000256" key="2">
    <source>
        <dbReference type="ARBA" id="ARBA00022519"/>
    </source>
</evidence>
<keyword evidence="4" id="KW-1278">Translocase</keyword>
<sequence>MPPIWAGRRRGLFVALVALGVLQAVLALIMALSVDALLSANVQTDSWDIAALVGSAVGIGVARWIERVVAEDLGQDYVFEQRHRLITSSVGGSDYSGSLGVTVTRASNDLSAVRNWIAMGIVPLVTGIPLIGVVVIALLVLDREIGLGVAIPLILIGAAIPILSQVTFNRSRALRRQRGRLSARIADTVMASESVRASGAVARELKQIDKQSDKVVGAAVDRAWITGLTRALTAMAASFCTVLVVLVADRGLADAATVASAMTLLGVLATPVTDLGRVVEYRQNYKAATRILGPLLEKADRLKDREQRRQRAWDKTGADISTLDFGPVNVDHLVVNDYLVDPLHAKEGQIVEIVASDPSQVRMVFSALLSSHVEDQFYVDGFDFGLAPEKVRRALVGFASDHIPLERGSVSRLLKFRFPTATDEQVADILAKVDLTETVANDEKGLTRQLKNDGAPWTIGDVMRLKVARAIMNDPPLLVFEDVDHQLDQEGLDKFFAFVADYPGVVIISTSHPELLPEDRIIWDVDGVLVEEEDQALDVPDDEEEE</sequence>
<evidence type="ECO:0000313" key="10">
    <source>
        <dbReference type="Proteomes" id="UP000254467"/>
    </source>
</evidence>
<feature type="domain" description="ABC transmembrane type-1" evidence="8">
    <location>
        <begin position="11"/>
        <end position="284"/>
    </location>
</feature>
<evidence type="ECO:0000256" key="3">
    <source>
        <dbReference type="ARBA" id="ARBA00022692"/>
    </source>
</evidence>
<dbReference type="Pfam" id="PF00664">
    <property type="entry name" value="ABC_membrane"/>
    <property type="match status" value="1"/>
</dbReference>
<dbReference type="InterPro" id="IPR011527">
    <property type="entry name" value="ABC1_TM_dom"/>
</dbReference>
<feature type="transmembrane region" description="Helical" evidence="7">
    <location>
        <begin position="12"/>
        <end position="34"/>
    </location>
</feature>
<keyword evidence="9" id="KW-0378">Hydrolase</keyword>
<keyword evidence="6 7" id="KW-0472">Membrane</keyword>
<keyword evidence="10" id="KW-1185">Reference proteome</keyword>
<keyword evidence="3 7" id="KW-0812">Transmembrane</keyword>
<evidence type="ECO:0000313" key="9">
    <source>
        <dbReference type="EMBL" id="STC70262.1"/>
    </source>
</evidence>
<dbReference type="GO" id="GO:0034040">
    <property type="term" value="F:ATPase-coupled lipid transmembrane transporter activity"/>
    <property type="evidence" value="ECO:0007669"/>
    <property type="project" value="TreeGrafter"/>
</dbReference>
<dbReference type="Proteomes" id="UP000254467">
    <property type="component" value="Unassembled WGS sequence"/>
</dbReference>
<keyword evidence="2" id="KW-0997">Cell inner membrane</keyword>
<name>A0A376CPR4_9CORY</name>
<feature type="transmembrane region" description="Helical" evidence="7">
    <location>
        <begin position="116"/>
        <end position="141"/>
    </location>
</feature>
<dbReference type="STRING" id="35756.GCA_001044155_02309"/>
<dbReference type="InterPro" id="IPR039421">
    <property type="entry name" value="Type_1_exporter"/>
</dbReference>
<keyword evidence="5 7" id="KW-1133">Transmembrane helix</keyword>
<dbReference type="SUPFAM" id="SSF52540">
    <property type="entry name" value="P-loop containing nucleoside triphosphate hydrolases"/>
    <property type="match status" value="1"/>
</dbReference>
<dbReference type="InterPro" id="IPR036640">
    <property type="entry name" value="ABC1_TM_sf"/>
</dbReference>
<evidence type="ECO:0000256" key="6">
    <source>
        <dbReference type="ARBA" id="ARBA00023136"/>
    </source>
</evidence>